<dbReference type="SMART" id="SM00320">
    <property type="entry name" value="WD40"/>
    <property type="match status" value="2"/>
</dbReference>
<feature type="compositionally biased region" description="Pro residues" evidence="4">
    <location>
        <begin position="1001"/>
        <end position="1010"/>
    </location>
</feature>
<dbReference type="InterPro" id="IPR015943">
    <property type="entry name" value="WD40/YVTN_repeat-like_dom_sf"/>
</dbReference>
<feature type="compositionally biased region" description="Basic residues" evidence="4">
    <location>
        <begin position="1"/>
        <end position="11"/>
    </location>
</feature>
<feature type="compositionally biased region" description="Low complexity" evidence="4">
    <location>
        <begin position="317"/>
        <end position="332"/>
    </location>
</feature>
<dbReference type="PROSITE" id="PS00678">
    <property type="entry name" value="WD_REPEATS_1"/>
    <property type="match status" value="1"/>
</dbReference>
<feature type="compositionally biased region" description="Polar residues" evidence="4">
    <location>
        <begin position="864"/>
        <end position="883"/>
    </location>
</feature>
<feature type="compositionally biased region" description="Polar residues" evidence="4">
    <location>
        <begin position="1396"/>
        <end position="1410"/>
    </location>
</feature>
<keyword evidence="2" id="KW-0677">Repeat</keyword>
<feature type="compositionally biased region" description="Basic and acidic residues" evidence="4">
    <location>
        <begin position="1477"/>
        <end position="1487"/>
    </location>
</feature>
<evidence type="ECO:0000313" key="5">
    <source>
        <dbReference type="EMBL" id="CEM32431.1"/>
    </source>
</evidence>
<protein>
    <submittedName>
        <fullName evidence="5">Uncharacterized protein</fullName>
    </submittedName>
</protein>
<evidence type="ECO:0000256" key="2">
    <source>
        <dbReference type="ARBA" id="ARBA00022737"/>
    </source>
</evidence>
<dbReference type="EMBL" id="CDMZ01001431">
    <property type="protein sequence ID" value="CEM32431.1"/>
    <property type="molecule type" value="Genomic_DNA"/>
</dbReference>
<feature type="compositionally biased region" description="Low complexity" evidence="4">
    <location>
        <begin position="1377"/>
        <end position="1390"/>
    </location>
</feature>
<dbReference type="PANTHER" id="PTHR19879">
    <property type="entry name" value="TRANSCRIPTION INITIATION FACTOR TFIID"/>
    <property type="match status" value="1"/>
</dbReference>
<feature type="region of interest" description="Disordered" evidence="4">
    <location>
        <begin position="772"/>
        <end position="812"/>
    </location>
</feature>
<reference evidence="5" key="1">
    <citation type="submission" date="2014-11" db="EMBL/GenBank/DDBJ databases">
        <authorList>
            <person name="Otto D Thomas"/>
            <person name="Naeem Raeece"/>
        </authorList>
    </citation>
    <scope>NUCLEOTIDE SEQUENCE</scope>
</reference>
<gene>
    <name evidence="5" type="ORF">Cvel_22871</name>
</gene>
<feature type="region of interest" description="Disordered" evidence="4">
    <location>
        <begin position="844"/>
        <end position="1133"/>
    </location>
</feature>
<feature type="region of interest" description="Disordered" evidence="4">
    <location>
        <begin position="1198"/>
        <end position="1275"/>
    </location>
</feature>
<dbReference type="InterPro" id="IPR019775">
    <property type="entry name" value="WD40_repeat_CS"/>
</dbReference>
<feature type="compositionally biased region" description="Basic and acidic residues" evidence="4">
    <location>
        <begin position="959"/>
        <end position="972"/>
    </location>
</feature>
<feature type="region of interest" description="Disordered" evidence="4">
    <location>
        <begin position="139"/>
        <end position="184"/>
    </location>
</feature>
<evidence type="ECO:0000256" key="1">
    <source>
        <dbReference type="ARBA" id="ARBA00022574"/>
    </source>
</evidence>
<dbReference type="PANTHER" id="PTHR19879:SF9">
    <property type="entry name" value="TRANSCRIPTION INITIATION FACTOR TFIID SUBUNIT 5"/>
    <property type="match status" value="1"/>
</dbReference>
<evidence type="ECO:0000256" key="3">
    <source>
        <dbReference type="PROSITE-ProRule" id="PRU00221"/>
    </source>
</evidence>
<feature type="compositionally biased region" description="Pro residues" evidence="4">
    <location>
        <begin position="276"/>
        <end position="288"/>
    </location>
</feature>
<feature type="compositionally biased region" description="Low complexity" evidence="4">
    <location>
        <begin position="786"/>
        <end position="795"/>
    </location>
</feature>
<feature type="compositionally biased region" description="Polar residues" evidence="4">
    <location>
        <begin position="1264"/>
        <end position="1273"/>
    </location>
</feature>
<feature type="compositionally biased region" description="Basic and acidic residues" evidence="4">
    <location>
        <begin position="1012"/>
        <end position="1029"/>
    </location>
</feature>
<dbReference type="Gene3D" id="2.130.10.10">
    <property type="entry name" value="YVTN repeat-like/Quinoprotein amine dehydrogenase"/>
    <property type="match status" value="1"/>
</dbReference>
<feature type="compositionally biased region" description="Basic and acidic residues" evidence="4">
    <location>
        <begin position="139"/>
        <end position="154"/>
    </location>
</feature>
<sequence length="1598" mass="171465">MAVRHSRRPKFGRQSGRQRGGNWDGGQAGREAEIRKALVSPVGTVAFSRDSRLLAVCTLEEGLSVWDLEEMTLASASKAETGGCPLSALFFPDPFQEESGREKRERDKEGVGGAHCSSTMMQRSFSASLSQVLSRSLQSREDLHEGVMRDRELRGTQSENQKRHSASARFVPSRPPNLPKPGRIPHHFLYTTNEDGMMRQWVIPDGKGKEGTEGGGKGAVDMFVRQRGSDGKVRLFDRHRKGGGSRKAAVLDPSARLPALPSFLSHERSALGLGDPPLPLQEALPPPTSVYQFPPRALTRRPDDPSTPRRMLSRTYSGWSRPPSPTSPGRTPAQRAAEDAVCLAEVLFFPRHPSLLLSLSAALNGPPHLSALRVFDLSRLPKSAADAGGLASSPLRLSVFCLPGRFTRAATGPSDLVAFAEPDTPSKVVVGLLEVQYEDAKESEEDRKEPPPVRHVNLRAAAADLGGMRAEVRTLKWTPGWREPLHGGGDEEGARGLAVRGDSLLVPPSLLAVGLFDGRIMLLRVTLADVRCSLKERPFGGMEDIRDGSSVVGTVPVTDRDSLSPSRGGFVRHRGAPSTALCIEHVAMLEGHTGPINCLDFAPFPLPFGPPFGLFLASGSADRSCRLWDLSKVLPNKGGLTKDEVANVKRRQRFGLPAFKQSSLATQQAADPDAKRGQLPFVQRAHVPRMRAGSQQETVRVRERDDYLMGSSQLSRETQAREIPTVSIQSDNAREEAEALSIRYCSCPGGPLGAQVSQEIRADGSPLRFPLTTPVTLGRPEILRQPSPLSLGPGPILSPPHRHSSSPPERPSPLCESLDCKCCPRRASTPAGASVHETLGRETVGKRGFSGCNTEEGGIRKRSTSVSSVLVPIQPSNDPNNENSRTDDRQPQSRGTSPPASRIGDGPAPQPLPRDGQRLKSESALPIQGTQQTGDALSSLSVSKEEEEMDVEVISVSESSRRSENTHTRVEMETMAEEAAASAIDAVLGFPSSHPLWQTRDPPPSSPPSRPFRKETGSNSKEGQEEKPPQPKSLVNPDHQEKTQQDDIEEEKGTDMPPPFPLPPSRRSSIRGPKSPQLPHPVERPDWKTNGQRQQTESQGGKGDGDEESRSSSERPPFIFSPTVDGGDAGMPAEASLTLSFSAQGSQSELDDSSTLLALCTDFVKNAVATATAKALAEGLLPGLHPDRQQASEGIVGREGETGPAHLPGGGQPAGLGANLSGQRTEQETGTPNPFPVSQRPETEASVSPSVSTKHHKAERSPALSVQGSQASTETREVVSAVSADFLRSLFADAAMQALTQALPATLTAESSRRQPEDAAPPPSSSHPSRPERQPQTLEQTLPQAPGGQNAAGLSRNTETQTEKKQKKKIKRLILPAADANDGTDTAGSAVEAGTTHATALPLQQDQGLQTERRIGRGPSRLSSGRPGERKEEGYGPKSSKPAVLFNEDEGDKEGGGTAVAIVQTESRSRAQTVRVVDSDGARRSVEGTRLVHKLVEGGRETDRDDSHSGPHTTAADRGVQTRGARLKPVSRGEVGDLPGQGGTVGGEMEQGTQTRSKRRTPRPRQANGDKDTVLSVMALYERALEEAQKAAAESNTQ</sequence>
<feature type="compositionally biased region" description="Gly residues" evidence="4">
    <location>
        <begin position="18"/>
        <end position="28"/>
    </location>
</feature>
<feature type="region of interest" description="Disordered" evidence="4">
    <location>
        <begin position="1"/>
        <end position="29"/>
    </location>
</feature>
<feature type="compositionally biased region" description="Basic and acidic residues" evidence="4">
    <location>
        <begin position="98"/>
        <end position="110"/>
    </location>
</feature>
<evidence type="ECO:0000256" key="4">
    <source>
        <dbReference type="SAM" id="MobiDB-lite"/>
    </source>
</evidence>
<dbReference type="Pfam" id="PF00400">
    <property type="entry name" value="WD40"/>
    <property type="match status" value="1"/>
</dbReference>
<proteinExistence type="predicted"/>
<dbReference type="PROSITE" id="PS50294">
    <property type="entry name" value="WD_REPEATS_REGION"/>
    <property type="match status" value="1"/>
</dbReference>
<name>A0A0G4GPY1_9ALVE</name>
<feature type="region of interest" description="Disordered" evidence="4">
    <location>
        <begin position="274"/>
        <end position="336"/>
    </location>
</feature>
<feature type="compositionally biased region" description="Polar residues" evidence="4">
    <location>
        <begin position="1221"/>
        <end position="1232"/>
    </location>
</feature>
<dbReference type="VEuPathDB" id="CryptoDB:Cvel_22871"/>
<dbReference type="InterPro" id="IPR001680">
    <property type="entry name" value="WD40_rpt"/>
</dbReference>
<feature type="repeat" description="WD" evidence="3">
    <location>
        <begin position="589"/>
        <end position="631"/>
    </location>
</feature>
<organism evidence="5">
    <name type="scientific">Chromera velia CCMP2878</name>
    <dbReference type="NCBI Taxonomy" id="1169474"/>
    <lineage>
        <taxon>Eukaryota</taxon>
        <taxon>Sar</taxon>
        <taxon>Alveolata</taxon>
        <taxon>Colpodellida</taxon>
        <taxon>Chromeraceae</taxon>
        <taxon>Chromera</taxon>
    </lineage>
</organism>
<dbReference type="PROSITE" id="PS50082">
    <property type="entry name" value="WD_REPEATS_2"/>
    <property type="match status" value="1"/>
</dbReference>
<feature type="compositionally biased region" description="Low complexity" evidence="4">
    <location>
        <begin position="1065"/>
        <end position="1075"/>
    </location>
</feature>
<keyword evidence="1 3" id="KW-0853">WD repeat</keyword>
<accession>A0A0G4GPY1</accession>
<feature type="compositionally biased region" description="Basic and acidic residues" evidence="4">
    <location>
        <begin position="1494"/>
        <end position="1509"/>
    </location>
</feature>
<feature type="region of interest" description="Disordered" evidence="4">
    <location>
        <begin position="1307"/>
        <end position="1575"/>
    </location>
</feature>
<feature type="compositionally biased region" description="Polar residues" evidence="4">
    <location>
        <begin position="1089"/>
        <end position="1099"/>
    </location>
</feature>
<dbReference type="InterPro" id="IPR011047">
    <property type="entry name" value="Quinoprotein_ADH-like_sf"/>
</dbReference>
<feature type="region of interest" description="Disordered" evidence="4">
    <location>
        <begin position="95"/>
        <end position="119"/>
    </location>
</feature>
<dbReference type="SUPFAM" id="SSF50998">
    <property type="entry name" value="Quinoprotein alcohol dehydrogenase-like"/>
    <property type="match status" value="1"/>
</dbReference>